<evidence type="ECO:0000313" key="2">
    <source>
        <dbReference type="Proteomes" id="UP001151699"/>
    </source>
</evidence>
<reference evidence="1" key="1">
    <citation type="submission" date="2022-07" db="EMBL/GenBank/DDBJ databases">
        <authorList>
            <person name="Trinca V."/>
            <person name="Uliana J.V.C."/>
            <person name="Torres T.T."/>
            <person name="Ward R.J."/>
            <person name="Monesi N."/>
        </authorList>
    </citation>
    <scope>NUCLEOTIDE SEQUENCE</scope>
    <source>
        <strain evidence="1">HSMRA1968</strain>
        <tissue evidence="1">Whole embryos</tissue>
    </source>
</reference>
<proteinExistence type="predicted"/>
<organism evidence="1 2">
    <name type="scientific">Pseudolycoriella hygida</name>
    <dbReference type="NCBI Taxonomy" id="35572"/>
    <lineage>
        <taxon>Eukaryota</taxon>
        <taxon>Metazoa</taxon>
        <taxon>Ecdysozoa</taxon>
        <taxon>Arthropoda</taxon>
        <taxon>Hexapoda</taxon>
        <taxon>Insecta</taxon>
        <taxon>Pterygota</taxon>
        <taxon>Neoptera</taxon>
        <taxon>Endopterygota</taxon>
        <taxon>Diptera</taxon>
        <taxon>Nematocera</taxon>
        <taxon>Sciaroidea</taxon>
        <taxon>Sciaridae</taxon>
        <taxon>Pseudolycoriella</taxon>
    </lineage>
</organism>
<evidence type="ECO:0000313" key="1">
    <source>
        <dbReference type="EMBL" id="KAJ6649976.1"/>
    </source>
</evidence>
<dbReference type="AlphaFoldDB" id="A0A9Q0NGP6"/>
<dbReference type="Proteomes" id="UP001151699">
    <property type="component" value="Chromosome A"/>
</dbReference>
<dbReference type="EMBL" id="WJQU01000001">
    <property type="protein sequence ID" value="KAJ6649976.1"/>
    <property type="molecule type" value="Genomic_DNA"/>
</dbReference>
<gene>
    <name evidence="1" type="ORF">Bhyg_05219</name>
</gene>
<keyword evidence="2" id="KW-1185">Reference proteome</keyword>
<protein>
    <submittedName>
        <fullName evidence="1">Uncharacterized protein</fullName>
    </submittedName>
</protein>
<accession>A0A9Q0NGP6</accession>
<comment type="caution">
    <text evidence="1">The sequence shown here is derived from an EMBL/GenBank/DDBJ whole genome shotgun (WGS) entry which is preliminary data.</text>
</comment>
<name>A0A9Q0NGP6_9DIPT</name>
<sequence length="35" mass="3946">MDLKGLIPIVSKSEKKISSFNCRKHNDNVTVDSIQ</sequence>